<comment type="caution">
    <text evidence="3">The sequence shown here is derived from an EMBL/GenBank/DDBJ whole genome shotgun (WGS) entry which is preliminary data.</text>
</comment>
<keyword evidence="2" id="KW-0326">Glycosidase</keyword>
<accession>A0A917DYU4</accession>
<evidence type="ECO:0008006" key="5">
    <source>
        <dbReference type="Google" id="ProtNLM"/>
    </source>
</evidence>
<dbReference type="SUPFAM" id="SSF51445">
    <property type="entry name" value="(Trans)glycosidases"/>
    <property type="match status" value="1"/>
</dbReference>
<reference evidence="3" key="2">
    <citation type="submission" date="2020-09" db="EMBL/GenBank/DDBJ databases">
        <authorList>
            <person name="Sun Q."/>
            <person name="Zhou Y."/>
        </authorList>
    </citation>
    <scope>NUCLEOTIDE SEQUENCE</scope>
    <source>
        <strain evidence="3">CGMCC 1.15178</strain>
    </source>
</reference>
<organism evidence="3 4">
    <name type="scientific">Paenibacillus nasutitermitis</name>
    <dbReference type="NCBI Taxonomy" id="1652958"/>
    <lineage>
        <taxon>Bacteria</taxon>
        <taxon>Bacillati</taxon>
        <taxon>Bacillota</taxon>
        <taxon>Bacilli</taxon>
        <taxon>Bacillales</taxon>
        <taxon>Paenibacillaceae</taxon>
        <taxon>Paenibacillus</taxon>
    </lineage>
</organism>
<sequence>MSSFDSNGDSHKLRAWVDRHLQLSSGECAEVATERLPFSFQYGALVSVKYLARLPVETKTSVQESKKQTIKTWKDKRSGLEIRYEAVEYTDYPVVEWTVYFRNIGDSLTDVIQNIQGLDTLFLKDADGDFVLNGHKGDSCDTESYEPYSNIMGESFEKRFAPGNGKSSGGADGWPYYNVQMPGGGVIVAIGWPGQWTSTFTRTGEDGLHIRVGQAQTHLRLQPGEEIRTPLIAMLFWQGDNIVNSQNVWRRWFWNHNSPRPQGIPPVPLTSIQLGNSERGLWEETDKFMAAGIRPNIGWRDANWYPTDGGPFKDNMSWLNTGTWEPDPVKYPDGFRAYSDWARDRGIQFMLWFEPERVGDPESYLAKHHPEWLLEGPESCGPILNLGDPQAWNWITNHVDAMIRKEGIDWYREDMNGPGPLPAWTNNDGPDRVGMTENLYVQGHLAFWDELVRRNPELRIDTCASGGRRNDLETMRRAVPLLRSDYQFPEDRFPDLNQSDVREANQGHTYGLASWFPYYGSGAYVTDEYGVRSFYMPAFGVIPQAGWEQDKQETQAVRRAYDENVRVAPFMLGDYYPLTPYSLSQMAWIAWQFDRPESGDGIIQAFRRRMCVEESLFVRLSGLDPAAYYDVVTVEGNDLLHERGSVLMERGMAVNIPDAPGAAILLYRVNNA</sequence>
<keyword evidence="1" id="KW-0378">Hydrolase</keyword>
<dbReference type="InterPro" id="IPR017853">
    <property type="entry name" value="GH"/>
</dbReference>
<name>A0A917DYU4_9BACL</name>
<gene>
    <name evidence="3" type="ORF">GCM10010911_42520</name>
</gene>
<keyword evidence="4" id="KW-1185">Reference proteome</keyword>
<dbReference type="EMBL" id="BMHP01000003">
    <property type="protein sequence ID" value="GGD79909.1"/>
    <property type="molecule type" value="Genomic_DNA"/>
</dbReference>
<dbReference type="RefSeq" id="WP_188994676.1">
    <property type="nucleotide sequence ID" value="NZ_BMHP01000003.1"/>
</dbReference>
<evidence type="ECO:0000256" key="2">
    <source>
        <dbReference type="ARBA" id="ARBA00023295"/>
    </source>
</evidence>
<dbReference type="Gene3D" id="2.70.98.60">
    <property type="entry name" value="alpha-galactosidase from lactobacil brevis"/>
    <property type="match status" value="1"/>
</dbReference>
<evidence type="ECO:0000256" key="1">
    <source>
        <dbReference type="ARBA" id="ARBA00022801"/>
    </source>
</evidence>
<dbReference type="InterPro" id="IPR038417">
    <property type="entry name" value="Alpga-gal_N_sf"/>
</dbReference>
<evidence type="ECO:0000313" key="3">
    <source>
        <dbReference type="EMBL" id="GGD79909.1"/>
    </source>
</evidence>
<dbReference type="GO" id="GO:0016798">
    <property type="term" value="F:hydrolase activity, acting on glycosyl bonds"/>
    <property type="evidence" value="ECO:0007669"/>
    <property type="project" value="UniProtKB-KW"/>
</dbReference>
<dbReference type="InterPro" id="IPR013780">
    <property type="entry name" value="Glyco_hydro_b"/>
</dbReference>
<reference evidence="3" key="1">
    <citation type="journal article" date="2014" name="Int. J. Syst. Evol. Microbiol.">
        <title>Complete genome sequence of Corynebacterium casei LMG S-19264T (=DSM 44701T), isolated from a smear-ripened cheese.</title>
        <authorList>
            <consortium name="US DOE Joint Genome Institute (JGI-PGF)"/>
            <person name="Walter F."/>
            <person name="Albersmeier A."/>
            <person name="Kalinowski J."/>
            <person name="Ruckert C."/>
        </authorList>
    </citation>
    <scope>NUCLEOTIDE SEQUENCE</scope>
    <source>
        <strain evidence="3">CGMCC 1.15178</strain>
    </source>
</reference>
<dbReference type="Proteomes" id="UP000612456">
    <property type="component" value="Unassembled WGS sequence"/>
</dbReference>
<evidence type="ECO:0000313" key="4">
    <source>
        <dbReference type="Proteomes" id="UP000612456"/>
    </source>
</evidence>
<proteinExistence type="predicted"/>
<dbReference type="AlphaFoldDB" id="A0A917DYU4"/>
<dbReference type="Pfam" id="PF02065">
    <property type="entry name" value="Melibiase"/>
    <property type="match status" value="1"/>
</dbReference>
<protein>
    <recommendedName>
        <fullName evidence="5">Alpha-galactosidase</fullName>
    </recommendedName>
</protein>
<dbReference type="Gene3D" id="3.20.20.70">
    <property type="entry name" value="Aldolase class I"/>
    <property type="match status" value="1"/>
</dbReference>
<dbReference type="InterPro" id="IPR013785">
    <property type="entry name" value="Aldolase_TIM"/>
</dbReference>
<dbReference type="Gene3D" id="2.60.40.1180">
    <property type="entry name" value="Golgi alpha-mannosidase II"/>
    <property type="match status" value="1"/>
</dbReference>